<evidence type="ECO:0008006" key="4">
    <source>
        <dbReference type="Google" id="ProtNLM"/>
    </source>
</evidence>
<dbReference type="InterPro" id="IPR011050">
    <property type="entry name" value="Pectin_lyase_fold/virulence"/>
</dbReference>
<dbReference type="AlphaFoldDB" id="A0ABD5U4K0"/>
<feature type="region of interest" description="Disordered" evidence="1">
    <location>
        <begin position="390"/>
        <end position="420"/>
    </location>
</feature>
<keyword evidence="3" id="KW-1185">Reference proteome</keyword>
<evidence type="ECO:0000313" key="3">
    <source>
        <dbReference type="Proteomes" id="UP001596408"/>
    </source>
</evidence>
<dbReference type="RefSeq" id="WP_379696071.1">
    <property type="nucleotide sequence ID" value="NZ_JBHSXH010000015.1"/>
</dbReference>
<dbReference type="EMBL" id="JBHSXH010000015">
    <property type="protein sequence ID" value="MFC6825647.1"/>
    <property type="molecule type" value="Genomic_DNA"/>
</dbReference>
<accession>A0ABD5U4K0</accession>
<evidence type="ECO:0000313" key="2">
    <source>
        <dbReference type="EMBL" id="MFC6825647.1"/>
    </source>
</evidence>
<evidence type="ECO:0000256" key="1">
    <source>
        <dbReference type="SAM" id="MobiDB-lite"/>
    </source>
</evidence>
<comment type="caution">
    <text evidence="2">The sequence shown here is derived from an EMBL/GenBank/DDBJ whole genome shotgun (WGS) entry which is preliminary data.</text>
</comment>
<sequence length="594" mass="63897">MPTTTEEIPDGTLQDASDVQTTRTIRVPPGEFDRALERADEATRFELQDGVTYTTTRENPPRSDCVISGPTDENGEPTATIRYKGAGTHFILRGSVSGDFAIENVVVDYGEEWEGSAGFLIKAGGDILVDNVRFKGFNPTDGDGAADNLAVMATSPDGTVILRRIERTGPTNIVSHGHLDGDANEGCIWLGSKHQGDLYVVDSVFANCGTNAIYCSRTRGSTHFIRTRFENNNQASIRLGGGQRPATVRDCEFVIDTDNAHPDNRGEFINPHGPVLETKNTKEGVSSVPVTISNTEFLLLSAPEKSRLAFADGNVGPVTIENSRLRSEVEACRPFDALTNARWGTEPDDQSITFRNCSFSGAGTARVHGGRSVTVDGGCFSCPTSGIDTGTAAGSGCQRPQLDEETTAPDESTRPSTKSLVVTGTGTKTQYRIITTDDIWPTDDVEQWDTIKDGTITAWITDKGDTDTYDIAGDVESVELLQGDAEVTVEGDPVDDSSDGERDVPADAKTLELTFKTTVEYGFAVDGSIHDHPKSADVYEEGGQTYVHGYAQSGWSPVFKVTGASFPLVNLPDDTEILIDGEAYTPADLRGHNK</sequence>
<organism evidence="2 3">
    <name type="scientific">Halopelagius fulvigenes</name>
    <dbReference type="NCBI Taxonomy" id="1198324"/>
    <lineage>
        <taxon>Archaea</taxon>
        <taxon>Methanobacteriati</taxon>
        <taxon>Methanobacteriota</taxon>
        <taxon>Stenosarchaea group</taxon>
        <taxon>Halobacteria</taxon>
        <taxon>Halobacteriales</taxon>
        <taxon>Haloferacaceae</taxon>
    </lineage>
</organism>
<dbReference type="Proteomes" id="UP001596408">
    <property type="component" value="Unassembled WGS sequence"/>
</dbReference>
<protein>
    <recommendedName>
        <fullName evidence="4">Right-handed parallel beta-helix repeat-containing protein</fullName>
    </recommendedName>
</protein>
<feature type="region of interest" description="Disordered" evidence="1">
    <location>
        <begin position="53"/>
        <end position="76"/>
    </location>
</feature>
<reference evidence="2 3" key="1">
    <citation type="journal article" date="2019" name="Int. J. Syst. Evol. Microbiol.">
        <title>The Global Catalogue of Microorganisms (GCM) 10K type strain sequencing project: providing services to taxonomists for standard genome sequencing and annotation.</title>
        <authorList>
            <consortium name="The Broad Institute Genomics Platform"/>
            <consortium name="The Broad Institute Genome Sequencing Center for Infectious Disease"/>
            <person name="Wu L."/>
            <person name="Ma J."/>
        </authorList>
    </citation>
    <scope>NUCLEOTIDE SEQUENCE [LARGE SCALE GENOMIC DNA]</scope>
    <source>
        <strain evidence="2 3">YIM 94188</strain>
    </source>
</reference>
<name>A0ABD5U4K0_9EURY</name>
<dbReference type="SUPFAM" id="SSF51126">
    <property type="entry name" value="Pectin lyase-like"/>
    <property type="match status" value="1"/>
</dbReference>
<gene>
    <name evidence="2" type="ORF">ACFQEV_11695</name>
</gene>
<proteinExistence type="predicted"/>